<protein>
    <submittedName>
        <fullName evidence="4">Oxysterol-binding protein-like protein 1</fullName>
    </submittedName>
</protein>
<dbReference type="PANTHER" id="PTHR10972:SF212">
    <property type="entry name" value="OXYSTEROL-BINDING PROTEIN-LIKE PROTEIN 1"/>
    <property type="match status" value="1"/>
</dbReference>
<keyword evidence="5" id="KW-1185">Reference proteome</keyword>
<evidence type="ECO:0000256" key="2">
    <source>
        <dbReference type="RuleBase" id="RU003844"/>
    </source>
</evidence>
<evidence type="ECO:0000313" key="5">
    <source>
        <dbReference type="Proteomes" id="UP000187455"/>
    </source>
</evidence>
<evidence type="ECO:0000256" key="1">
    <source>
        <dbReference type="ARBA" id="ARBA00008842"/>
    </source>
</evidence>
<proteinExistence type="inferred from homology"/>
<dbReference type="PROSITE" id="PS01013">
    <property type="entry name" value="OSBP"/>
    <property type="match status" value="1"/>
</dbReference>
<dbReference type="Proteomes" id="UP000187455">
    <property type="component" value="Unassembled WGS sequence"/>
</dbReference>
<name>A0A1R0GLN7_9FUNG</name>
<feature type="compositionally biased region" description="Low complexity" evidence="3">
    <location>
        <begin position="175"/>
        <end position="192"/>
    </location>
</feature>
<dbReference type="EMBL" id="LSSL01007647">
    <property type="protein sequence ID" value="OLY77813.1"/>
    <property type="molecule type" value="Genomic_DNA"/>
</dbReference>
<evidence type="ECO:0000256" key="3">
    <source>
        <dbReference type="SAM" id="MobiDB-lite"/>
    </source>
</evidence>
<dbReference type="Gene3D" id="3.30.70.3490">
    <property type="match status" value="1"/>
</dbReference>
<dbReference type="PANTHER" id="PTHR10972">
    <property type="entry name" value="OXYSTEROL-BINDING PROTEIN-RELATED"/>
    <property type="match status" value="1"/>
</dbReference>
<gene>
    <name evidence="4" type="ORF">AYI68_g8150</name>
</gene>
<feature type="region of interest" description="Disordered" evidence="3">
    <location>
        <begin position="1"/>
        <end position="33"/>
    </location>
</feature>
<sequence length="468" mass="52249">MFKSKSSSVKEDSASAKSKSVEPGPSEASSTTVVATNNDQGKIMGMLNILRKLIGVKDLINLRLSLPTQLLDPISNLEFWGYMDQPEYFLKIPDSDDPVERMISVIRWWIIKDFKYSDGKLTKPFNSVLGEQFFCKWEVTEHDMKEFSPQDANLFSGSNSDKSSISDSKKKSKSSSKSSSKYPSESKSASPSEPAGDDSKVLYNVEYITEQVSHHPPVSAFVYRCPEKKLTASGLDHIAAKFSGFSATVKSGSWTKGIFVKLGTRDDEEYLATHSEAQVVGWLTGSLKLVVTGTSRFSCPKTGIAAVVDFTEKNWYGKLADVMDGKIFKYDPATDDISTWTSKTVPEKNEIIATISGQWNGESFLYTSKKAKPVLLVDMKSARIAKRFIKPDDEQSPIESRRVWGDVARLMIKKDFSAATKLKIEIEDNQRKIAEERKEKDEPFVPKLFVNSFDDGNPKLLENAPINI</sequence>
<reference evidence="4 5" key="1">
    <citation type="journal article" date="2016" name="Mol. Biol. Evol.">
        <title>Genome-Wide Survey of Gut Fungi (Harpellales) Reveals the First Horizontally Transferred Ubiquitin Gene from a Mosquito Host.</title>
        <authorList>
            <person name="Wang Y."/>
            <person name="White M.M."/>
            <person name="Kvist S."/>
            <person name="Moncalvo J.M."/>
        </authorList>
    </citation>
    <scope>NUCLEOTIDE SEQUENCE [LARGE SCALE GENOMIC DNA]</scope>
    <source>
        <strain evidence="4 5">ALG-7-W6</strain>
    </source>
</reference>
<organism evidence="4 5">
    <name type="scientific">Smittium mucronatum</name>
    <dbReference type="NCBI Taxonomy" id="133383"/>
    <lineage>
        <taxon>Eukaryota</taxon>
        <taxon>Fungi</taxon>
        <taxon>Fungi incertae sedis</taxon>
        <taxon>Zoopagomycota</taxon>
        <taxon>Kickxellomycotina</taxon>
        <taxon>Harpellomycetes</taxon>
        <taxon>Harpellales</taxon>
        <taxon>Legeriomycetaceae</taxon>
        <taxon>Smittium</taxon>
    </lineage>
</organism>
<dbReference type="SUPFAM" id="SSF144000">
    <property type="entry name" value="Oxysterol-binding protein-like"/>
    <property type="match status" value="1"/>
</dbReference>
<dbReference type="InterPro" id="IPR000648">
    <property type="entry name" value="Oxysterol-bd"/>
</dbReference>
<accession>A0A1R0GLN7</accession>
<feature type="compositionally biased region" description="Low complexity" evidence="3">
    <location>
        <begin position="156"/>
        <end position="166"/>
    </location>
</feature>
<dbReference type="InterPro" id="IPR018494">
    <property type="entry name" value="Oxysterol-bd_CS"/>
</dbReference>
<dbReference type="OrthoDB" id="48057at2759"/>
<comment type="caution">
    <text evidence="4">The sequence shown here is derived from an EMBL/GenBank/DDBJ whole genome shotgun (WGS) entry which is preliminary data.</text>
</comment>
<dbReference type="GO" id="GO:0005829">
    <property type="term" value="C:cytosol"/>
    <property type="evidence" value="ECO:0007669"/>
    <property type="project" value="TreeGrafter"/>
</dbReference>
<dbReference type="AlphaFoldDB" id="A0A1R0GLN7"/>
<dbReference type="InterPro" id="IPR037239">
    <property type="entry name" value="OSBP_sf"/>
</dbReference>
<dbReference type="GO" id="GO:0032934">
    <property type="term" value="F:sterol binding"/>
    <property type="evidence" value="ECO:0007669"/>
    <property type="project" value="TreeGrafter"/>
</dbReference>
<evidence type="ECO:0000313" key="4">
    <source>
        <dbReference type="EMBL" id="OLY77813.1"/>
    </source>
</evidence>
<dbReference type="STRING" id="133383.A0A1R0GLN7"/>
<dbReference type="Gene3D" id="2.40.160.120">
    <property type="match status" value="1"/>
</dbReference>
<feature type="region of interest" description="Disordered" evidence="3">
    <location>
        <begin position="150"/>
        <end position="197"/>
    </location>
</feature>
<comment type="similarity">
    <text evidence="1 2">Belongs to the OSBP family.</text>
</comment>
<dbReference type="Gene3D" id="1.10.287.2720">
    <property type="match status" value="1"/>
</dbReference>
<dbReference type="Pfam" id="PF01237">
    <property type="entry name" value="Oxysterol_BP"/>
    <property type="match status" value="1"/>
</dbReference>
<dbReference type="GO" id="GO:0016020">
    <property type="term" value="C:membrane"/>
    <property type="evidence" value="ECO:0007669"/>
    <property type="project" value="TreeGrafter"/>
</dbReference>